<proteinExistence type="inferred from homology"/>
<gene>
    <name evidence="7" type="ORF">PHATRDRAFT_47952</name>
</gene>
<dbReference type="SUPFAM" id="SSF46785">
    <property type="entry name" value="Winged helix' DNA-binding domain"/>
    <property type="match status" value="1"/>
</dbReference>
<dbReference type="Proteomes" id="UP000000759">
    <property type="component" value="Chromosome 15"/>
</dbReference>
<evidence type="ECO:0000256" key="5">
    <source>
        <dbReference type="SAM" id="MobiDB-lite"/>
    </source>
</evidence>
<dbReference type="InterPro" id="IPR000232">
    <property type="entry name" value="HSF_DNA-bd"/>
</dbReference>
<accession>B7G5H2</accession>
<reference evidence="7 8" key="1">
    <citation type="journal article" date="2008" name="Nature">
        <title>The Phaeodactylum genome reveals the evolutionary history of diatom genomes.</title>
        <authorList>
            <person name="Bowler C."/>
            <person name="Allen A.E."/>
            <person name="Badger J.H."/>
            <person name="Grimwood J."/>
            <person name="Jabbari K."/>
            <person name="Kuo A."/>
            <person name="Maheswari U."/>
            <person name="Martens C."/>
            <person name="Maumus F."/>
            <person name="Otillar R.P."/>
            <person name="Rayko E."/>
            <person name="Salamov A."/>
            <person name="Vandepoele K."/>
            <person name="Beszteri B."/>
            <person name="Gruber A."/>
            <person name="Heijde M."/>
            <person name="Katinka M."/>
            <person name="Mock T."/>
            <person name="Valentin K."/>
            <person name="Verret F."/>
            <person name="Berges J.A."/>
            <person name="Brownlee C."/>
            <person name="Cadoret J.P."/>
            <person name="Chiovitti A."/>
            <person name="Choi C.J."/>
            <person name="Coesel S."/>
            <person name="De Martino A."/>
            <person name="Detter J.C."/>
            <person name="Durkin C."/>
            <person name="Falciatore A."/>
            <person name="Fournet J."/>
            <person name="Haruta M."/>
            <person name="Huysman M.J."/>
            <person name="Jenkins B.D."/>
            <person name="Jiroutova K."/>
            <person name="Jorgensen R.E."/>
            <person name="Joubert Y."/>
            <person name="Kaplan A."/>
            <person name="Kroger N."/>
            <person name="Kroth P.G."/>
            <person name="La Roche J."/>
            <person name="Lindquist E."/>
            <person name="Lommer M."/>
            <person name="Martin-Jezequel V."/>
            <person name="Lopez P.J."/>
            <person name="Lucas S."/>
            <person name="Mangogna M."/>
            <person name="McGinnis K."/>
            <person name="Medlin L.K."/>
            <person name="Montsant A."/>
            <person name="Oudot-Le Secq M.P."/>
            <person name="Napoli C."/>
            <person name="Obornik M."/>
            <person name="Parker M.S."/>
            <person name="Petit J.L."/>
            <person name="Porcel B.M."/>
            <person name="Poulsen N."/>
            <person name="Robison M."/>
            <person name="Rychlewski L."/>
            <person name="Rynearson T.A."/>
            <person name="Schmutz J."/>
            <person name="Shapiro H."/>
            <person name="Siaut M."/>
            <person name="Stanley M."/>
            <person name="Sussman M.R."/>
            <person name="Taylor A.R."/>
            <person name="Vardi A."/>
            <person name="von Dassow P."/>
            <person name="Vyverman W."/>
            <person name="Willis A."/>
            <person name="Wyrwicz L.S."/>
            <person name="Rokhsar D.S."/>
            <person name="Weissenbach J."/>
            <person name="Armbrust E.V."/>
            <person name="Green B.R."/>
            <person name="Van de Peer Y."/>
            <person name="Grigoriev I.V."/>
        </authorList>
    </citation>
    <scope>NUCLEOTIDE SEQUENCE [LARGE SCALE GENOMIC DNA]</scope>
    <source>
        <strain evidence="7 8">CCAP 1055/1</strain>
    </source>
</reference>
<sequence length="420" mass="46735">MSWYFASLPSASDRCLDASTRSTLHQLLKNEEELSSFQRTRVCPGDCQRRLLDSLITPPFFFRGEAPSGLGDYSDVPFHQLPRTFLGSEPAIAPAEMRSLRFPLPAKLNAILSNHENEHIVSWMPHGQAWRIHDLDRFRDQILPVYFDCGSCAGSINAFLRLLKLWGFRQLAHGPDISAFYNEMFLRGMPNLHRLMRAFDSNIRQSLYTTPEPNLSAFPVLQYNQPASRIDPTSNALHSLKMSRDLHFRSLVLSSMLLSKGALCKKGSSVVSSQKSRASFCSNTKEETSDLDGLDLNTGLLAAQELHLSSMANMNQDRQVDKSQGLASGLVRIGFCGRKDFAGSRLEDPEKLQPTKNGTGSESVVCPVSSSSNLMTRKGRKRWLPSLGPKQTFSGPDPGLCEWFCTNPEVFASLADSPQS</sequence>
<protein>
    <recommendedName>
        <fullName evidence="6">HSF-type DNA-binding domain-containing protein</fullName>
    </recommendedName>
</protein>
<dbReference type="EMBL" id="CM000617">
    <property type="protein sequence ID" value="EEC46149.1"/>
    <property type="molecule type" value="Genomic_DNA"/>
</dbReference>
<organism evidence="7 8">
    <name type="scientific">Phaeodactylum tricornutum (strain CCAP 1055/1)</name>
    <dbReference type="NCBI Taxonomy" id="556484"/>
    <lineage>
        <taxon>Eukaryota</taxon>
        <taxon>Sar</taxon>
        <taxon>Stramenopiles</taxon>
        <taxon>Ochrophyta</taxon>
        <taxon>Bacillariophyta</taxon>
        <taxon>Bacillariophyceae</taxon>
        <taxon>Bacillariophycidae</taxon>
        <taxon>Naviculales</taxon>
        <taxon>Phaeodactylaceae</taxon>
        <taxon>Phaeodactylum</taxon>
    </lineage>
</organism>
<dbReference type="GeneID" id="7203137"/>
<dbReference type="PANTHER" id="PTHR10015">
    <property type="entry name" value="HEAT SHOCK TRANSCRIPTION FACTOR"/>
    <property type="match status" value="1"/>
</dbReference>
<dbReference type="RefSeq" id="XP_002182248.1">
    <property type="nucleotide sequence ID" value="XM_002182212.1"/>
</dbReference>
<evidence type="ECO:0000256" key="2">
    <source>
        <dbReference type="ARBA" id="ARBA00023125"/>
    </source>
</evidence>
<evidence type="ECO:0000256" key="4">
    <source>
        <dbReference type="RuleBase" id="RU004020"/>
    </source>
</evidence>
<dbReference type="PANTHER" id="PTHR10015:SF206">
    <property type="entry name" value="HSF-TYPE DNA-BINDING DOMAIN-CONTAINING PROTEIN"/>
    <property type="match status" value="1"/>
</dbReference>
<dbReference type="Gene3D" id="1.10.10.10">
    <property type="entry name" value="Winged helix-like DNA-binding domain superfamily/Winged helix DNA-binding domain"/>
    <property type="match status" value="1"/>
</dbReference>
<dbReference type="PaxDb" id="2850-Phatr47952"/>
<dbReference type="GO" id="GO:0003700">
    <property type="term" value="F:DNA-binding transcription factor activity"/>
    <property type="evidence" value="ECO:0007669"/>
    <property type="project" value="InterPro"/>
</dbReference>
<dbReference type="InParanoid" id="B7G5H2"/>
<name>B7G5H2_PHATC</name>
<evidence type="ECO:0000313" key="8">
    <source>
        <dbReference type="Proteomes" id="UP000000759"/>
    </source>
</evidence>
<evidence type="ECO:0000256" key="3">
    <source>
        <dbReference type="ARBA" id="ARBA00023242"/>
    </source>
</evidence>
<feature type="region of interest" description="Disordered" evidence="5">
    <location>
        <begin position="346"/>
        <end position="369"/>
    </location>
</feature>
<dbReference type="FunFam" id="1.10.10.10:FF:000479">
    <property type="entry name" value="Predicted protein"/>
    <property type="match status" value="1"/>
</dbReference>
<dbReference type="HOGENOM" id="CLU_654647_0_0_1"/>
<dbReference type="OMA" id="QYNPRIS"/>
<evidence type="ECO:0000313" key="7">
    <source>
        <dbReference type="EMBL" id="EEC46149.1"/>
    </source>
</evidence>
<dbReference type="InterPro" id="IPR036388">
    <property type="entry name" value="WH-like_DNA-bd_sf"/>
</dbReference>
<reference evidence="8" key="2">
    <citation type="submission" date="2008-08" db="EMBL/GenBank/DDBJ databases">
        <authorList>
            <consortium name="Diatom Consortium"/>
            <person name="Grigoriev I."/>
            <person name="Grimwood J."/>
            <person name="Kuo A."/>
            <person name="Otillar R.P."/>
            <person name="Salamov A."/>
            <person name="Detter J.C."/>
            <person name="Lindquist E."/>
            <person name="Shapiro H."/>
            <person name="Lucas S."/>
            <person name="Glavina del Rio T."/>
            <person name="Pitluck S."/>
            <person name="Rokhsar D."/>
            <person name="Bowler C."/>
        </authorList>
    </citation>
    <scope>GENOME REANNOTATION</scope>
    <source>
        <strain evidence="8">CCAP 1055/1</strain>
    </source>
</reference>
<keyword evidence="3" id="KW-0539">Nucleus</keyword>
<keyword evidence="2" id="KW-0238">DNA-binding</keyword>
<dbReference type="InterPro" id="IPR036390">
    <property type="entry name" value="WH_DNA-bd_sf"/>
</dbReference>
<feature type="domain" description="HSF-type DNA-binding" evidence="6">
    <location>
        <begin position="103"/>
        <end position="199"/>
    </location>
</feature>
<comment type="similarity">
    <text evidence="4">Belongs to the HSF family.</text>
</comment>
<dbReference type="GO" id="GO:0005634">
    <property type="term" value="C:nucleus"/>
    <property type="evidence" value="ECO:0007669"/>
    <property type="project" value="UniProtKB-SubCell"/>
</dbReference>
<dbReference type="GO" id="GO:0043565">
    <property type="term" value="F:sequence-specific DNA binding"/>
    <property type="evidence" value="ECO:0007669"/>
    <property type="project" value="InterPro"/>
</dbReference>
<dbReference type="KEGG" id="pti:PHATRDRAFT_47952"/>
<evidence type="ECO:0000256" key="1">
    <source>
        <dbReference type="ARBA" id="ARBA00004123"/>
    </source>
</evidence>
<dbReference type="SMART" id="SM00415">
    <property type="entry name" value="HSF"/>
    <property type="match status" value="1"/>
</dbReference>
<evidence type="ECO:0000259" key="6">
    <source>
        <dbReference type="SMART" id="SM00415"/>
    </source>
</evidence>
<dbReference type="Pfam" id="PF00447">
    <property type="entry name" value="HSF_DNA-bind"/>
    <property type="match status" value="1"/>
</dbReference>
<dbReference type="AlphaFoldDB" id="B7G5H2"/>
<comment type="subcellular location">
    <subcellularLocation>
        <location evidence="1">Nucleus</location>
    </subcellularLocation>
</comment>
<keyword evidence="8" id="KW-1185">Reference proteome</keyword>